<dbReference type="EMBL" id="ALAN01000040">
    <property type="protein sequence ID" value="ETI69732.1"/>
    <property type="molecule type" value="Genomic_DNA"/>
</dbReference>
<evidence type="ECO:0000313" key="3">
    <source>
        <dbReference type="Proteomes" id="UP000018877"/>
    </source>
</evidence>
<proteinExistence type="predicted"/>
<dbReference type="Proteomes" id="UP000018877">
    <property type="component" value="Unassembled WGS sequence"/>
</dbReference>
<evidence type="ECO:0000313" key="2">
    <source>
        <dbReference type="EMBL" id="ETI69732.1"/>
    </source>
</evidence>
<feature type="transmembrane region" description="Helical" evidence="1">
    <location>
        <begin position="28"/>
        <end position="56"/>
    </location>
</feature>
<gene>
    <name evidence="2" type="ORF">BAVI_05984</name>
</gene>
<feature type="transmembrane region" description="Helical" evidence="1">
    <location>
        <begin position="93"/>
        <end position="110"/>
    </location>
</feature>
<feature type="transmembrane region" description="Helical" evidence="1">
    <location>
        <begin position="155"/>
        <end position="173"/>
    </location>
</feature>
<keyword evidence="3" id="KW-1185">Reference proteome</keyword>
<keyword evidence="1" id="KW-0472">Membrane</keyword>
<dbReference type="RefSeq" id="WP_024027411.1">
    <property type="nucleotide sequence ID" value="NZ_ALAN01000040.1"/>
</dbReference>
<protein>
    <submittedName>
        <fullName evidence="2">Uncharacterized protein</fullName>
    </submittedName>
</protein>
<keyword evidence="1" id="KW-0812">Transmembrane</keyword>
<feature type="transmembrane region" description="Helical" evidence="1">
    <location>
        <begin position="68"/>
        <end position="87"/>
    </location>
</feature>
<accession>A0AB94IRT0</accession>
<feature type="transmembrane region" description="Helical" evidence="1">
    <location>
        <begin position="117"/>
        <end position="135"/>
    </location>
</feature>
<evidence type="ECO:0000256" key="1">
    <source>
        <dbReference type="SAM" id="Phobius"/>
    </source>
</evidence>
<dbReference type="AlphaFoldDB" id="A0AB94IRT0"/>
<keyword evidence="1" id="KW-1133">Transmembrane helix</keyword>
<reference evidence="2 3" key="1">
    <citation type="journal article" date="2014" name="Environ. Microbiol.">
        <title>The nitrate-ammonifying and nosZ-carrying bacterium Bacillus vireti is a potent source and sink for nitric and nitrous oxide under high nitrate conditions.</title>
        <authorList>
            <person name="Mania D."/>
            <person name="Heylen K."/>
            <person name="van Spanning R.J."/>
            <person name="Frostegard A."/>
        </authorList>
    </citation>
    <scope>NUCLEOTIDE SEQUENCE [LARGE SCALE GENOMIC DNA]</scope>
    <source>
        <strain evidence="2 3">LMG 21834</strain>
    </source>
</reference>
<sequence>MKEHLEHNQTYKNSQRIAVVHYTNTRKLVIGSVLAAIAAVFQSAGVFVGIGYAFSILATLPIVLSGMISLRIGMMSYVITIFLLAILQPSELFVFPFTTGLLGITLGAAFKLWNHWMMISLVGGIGLTGGIMILLYSLQFPVLGPTVSQTFDFKIATGILLFSCLYSSIWTGLSKKVYKLLFR</sequence>
<comment type="caution">
    <text evidence="2">The sequence shown here is derived from an EMBL/GenBank/DDBJ whole genome shotgun (WGS) entry which is preliminary data.</text>
</comment>
<name>A0AB94IRT0_9BACI</name>
<organism evidence="2 3">
    <name type="scientific">Neobacillus vireti LMG 21834</name>
    <dbReference type="NCBI Taxonomy" id="1131730"/>
    <lineage>
        <taxon>Bacteria</taxon>
        <taxon>Bacillati</taxon>
        <taxon>Bacillota</taxon>
        <taxon>Bacilli</taxon>
        <taxon>Bacillales</taxon>
        <taxon>Bacillaceae</taxon>
        <taxon>Neobacillus</taxon>
    </lineage>
</organism>